<gene>
    <name evidence="9" type="primary">ssuB_5</name>
    <name evidence="9" type="ORF">NCTC13443_04432</name>
</gene>
<evidence type="ECO:0000256" key="3">
    <source>
        <dbReference type="ARBA" id="ARBA00022475"/>
    </source>
</evidence>
<evidence type="ECO:0000256" key="1">
    <source>
        <dbReference type="ARBA" id="ARBA00005417"/>
    </source>
</evidence>
<keyword evidence="4" id="KW-0547">Nucleotide-binding</keyword>
<dbReference type="GO" id="GO:0016887">
    <property type="term" value="F:ATP hydrolysis activity"/>
    <property type="evidence" value="ECO:0007669"/>
    <property type="project" value="InterPro"/>
</dbReference>
<dbReference type="InterPro" id="IPR003593">
    <property type="entry name" value="AAA+_ATPase"/>
</dbReference>
<evidence type="ECO:0000259" key="8">
    <source>
        <dbReference type="PROSITE" id="PS50893"/>
    </source>
</evidence>
<evidence type="ECO:0000256" key="6">
    <source>
        <dbReference type="ARBA" id="ARBA00022967"/>
    </source>
</evidence>
<dbReference type="SMART" id="SM00382">
    <property type="entry name" value="AAA"/>
    <property type="match status" value="1"/>
</dbReference>
<dbReference type="InterPro" id="IPR017871">
    <property type="entry name" value="ABC_transporter-like_CS"/>
</dbReference>
<evidence type="ECO:0000256" key="2">
    <source>
        <dbReference type="ARBA" id="ARBA00022448"/>
    </source>
</evidence>
<evidence type="ECO:0000313" key="9">
    <source>
        <dbReference type="EMBL" id="STT04226.1"/>
    </source>
</evidence>
<dbReference type="InterPro" id="IPR003439">
    <property type="entry name" value="ABC_transporter-like_ATP-bd"/>
</dbReference>
<dbReference type="PANTHER" id="PTHR42788:SF17">
    <property type="entry name" value="ALIPHATIC SULFONATES IMPORT ATP-BINDING PROTEIN SSUB"/>
    <property type="match status" value="1"/>
</dbReference>
<keyword evidence="7" id="KW-0472">Membrane</keyword>
<keyword evidence="5 9" id="KW-0067">ATP-binding</keyword>
<protein>
    <submittedName>
        <fullName evidence="9">Alkanesulfonates ABC transporter ATP-binding protein / Sulfonate ABC transporter</fullName>
        <ecNumber evidence="9">3.6.3.-</ecNumber>
    </submittedName>
</protein>
<dbReference type="SUPFAM" id="SSF52540">
    <property type="entry name" value="P-loop containing nucleoside triphosphate hydrolases"/>
    <property type="match status" value="1"/>
</dbReference>
<dbReference type="PROSITE" id="PS50893">
    <property type="entry name" value="ABC_TRANSPORTER_2"/>
    <property type="match status" value="1"/>
</dbReference>
<comment type="similarity">
    <text evidence="1">Belongs to the ABC transporter superfamily.</text>
</comment>
<dbReference type="InterPro" id="IPR050166">
    <property type="entry name" value="ABC_transporter_ATP-bind"/>
</dbReference>
<dbReference type="EMBL" id="UGKT01000001">
    <property type="protein sequence ID" value="STT04226.1"/>
    <property type="molecule type" value="Genomic_DNA"/>
</dbReference>
<keyword evidence="2" id="KW-0813">Transport</keyword>
<keyword evidence="6" id="KW-1278">Translocase</keyword>
<keyword evidence="9" id="KW-0378">Hydrolase</keyword>
<reference evidence="9 10" key="1">
    <citation type="submission" date="2018-06" db="EMBL/GenBank/DDBJ databases">
        <authorList>
            <consortium name="Pathogen Informatics"/>
            <person name="Doyle S."/>
        </authorList>
    </citation>
    <scope>NUCLEOTIDE SEQUENCE [LARGE SCALE GENOMIC DNA]</scope>
    <source>
        <strain evidence="9 10">NCTC13443</strain>
    </source>
</reference>
<organism evidence="9 10">
    <name type="scientific">Klebsiella pneumoniae</name>
    <dbReference type="NCBI Taxonomy" id="573"/>
    <lineage>
        <taxon>Bacteria</taxon>
        <taxon>Pseudomonadati</taxon>
        <taxon>Pseudomonadota</taxon>
        <taxon>Gammaproteobacteria</taxon>
        <taxon>Enterobacterales</taxon>
        <taxon>Enterobacteriaceae</taxon>
        <taxon>Klebsiella/Raoultella group</taxon>
        <taxon>Klebsiella</taxon>
        <taxon>Klebsiella pneumoniae complex</taxon>
    </lineage>
</organism>
<evidence type="ECO:0000256" key="5">
    <source>
        <dbReference type="ARBA" id="ARBA00022840"/>
    </source>
</evidence>
<dbReference type="Pfam" id="PF00005">
    <property type="entry name" value="ABC_tran"/>
    <property type="match status" value="1"/>
</dbReference>
<evidence type="ECO:0000313" key="10">
    <source>
        <dbReference type="Proteomes" id="UP000255518"/>
    </source>
</evidence>
<feature type="domain" description="ABC transporter" evidence="8">
    <location>
        <begin position="12"/>
        <end position="241"/>
    </location>
</feature>
<dbReference type="EC" id="3.6.3.-" evidence="9"/>
<dbReference type="Proteomes" id="UP000255518">
    <property type="component" value="Unassembled WGS sequence"/>
</dbReference>
<evidence type="ECO:0000256" key="7">
    <source>
        <dbReference type="ARBA" id="ARBA00023136"/>
    </source>
</evidence>
<evidence type="ECO:0000256" key="4">
    <source>
        <dbReference type="ARBA" id="ARBA00022741"/>
    </source>
</evidence>
<dbReference type="Gene3D" id="3.40.50.300">
    <property type="entry name" value="P-loop containing nucleotide triphosphate hydrolases"/>
    <property type="match status" value="1"/>
</dbReference>
<dbReference type="PROSITE" id="PS00211">
    <property type="entry name" value="ABC_TRANSPORTER_1"/>
    <property type="match status" value="1"/>
</dbReference>
<dbReference type="InterPro" id="IPR027417">
    <property type="entry name" value="P-loop_NTPase"/>
</dbReference>
<proteinExistence type="inferred from homology"/>
<dbReference type="GO" id="GO:0005524">
    <property type="term" value="F:ATP binding"/>
    <property type="evidence" value="ECO:0007669"/>
    <property type="project" value="UniProtKB-KW"/>
</dbReference>
<keyword evidence="3" id="KW-1003">Cell membrane</keyword>
<sequence>MVTETIARGAAVSISHLHHAFTLGKQTVPVLENISLQLRPGESVALLGPSGCGKSTLLRLLAGLEAPQSGQMQIDGAALGAPGPERILVFQDPTLYPWLTVRQNVLLGPQAQGKKGLEAKADALIDRIGLQAFSEAWPRQLSGGMAQRAALARALLNEPRLLLLDEPLGKLDSLTRISMQRELIALWQQQGYTSLLVTHDIEEALLLCERVLVMSPRPRADYRRVLRCRWLFPVIAITRSCCSIVRIYCASSARRRTGKLNAFPGGAATNVTET</sequence>
<name>A0A377V5E0_KLEPN</name>
<accession>A0A377V5E0</accession>
<dbReference type="AlphaFoldDB" id="A0A377V5E0"/>
<dbReference type="PANTHER" id="PTHR42788">
    <property type="entry name" value="TAURINE IMPORT ATP-BINDING PROTEIN-RELATED"/>
    <property type="match status" value="1"/>
</dbReference>